<dbReference type="InterPro" id="IPR002545">
    <property type="entry name" value="CheW-lke_dom"/>
</dbReference>
<accession>A0ABN1F1X0</accession>
<proteinExistence type="predicted"/>
<gene>
    <name evidence="2" type="ORF">GCM10008942_31430</name>
</gene>
<keyword evidence="3" id="KW-1185">Reference proteome</keyword>
<evidence type="ECO:0000313" key="2">
    <source>
        <dbReference type="EMBL" id="GAA0580240.1"/>
    </source>
</evidence>
<dbReference type="InterPro" id="IPR039315">
    <property type="entry name" value="CheW"/>
</dbReference>
<evidence type="ECO:0000259" key="1">
    <source>
        <dbReference type="PROSITE" id="PS50851"/>
    </source>
</evidence>
<dbReference type="SUPFAM" id="SSF50341">
    <property type="entry name" value="CheW-like"/>
    <property type="match status" value="1"/>
</dbReference>
<dbReference type="InterPro" id="IPR036061">
    <property type="entry name" value="CheW-like_dom_sf"/>
</dbReference>
<organism evidence="2 3">
    <name type="scientific">Rhizomicrobium electricum</name>
    <dbReference type="NCBI Taxonomy" id="480070"/>
    <lineage>
        <taxon>Bacteria</taxon>
        <taxon>Pseudomonadati</taxon>
        <taxon>Pseudomonadota</taxon>
        <taxon>Alphaproteobacteria</taxon>
        <taxon>Micropepsales</taxon>
        <taxon>Micropepsaceae</taxon>
        <taxon>Rhizomicrobium</taxon>
    </lineage>
</organism>
<dbReference type="Gene3D" id="2.40.50.180">
    <property type="entry name" value="CheA-289, Domain 4"/>
    <property type="match status" value="1"/>
</dbReference>
<dbReference type="PROSITE" id="PS50851">
    <property type="entry name" value="CHEW"/>
    <property type="match status" value="1"/>
</dbReference>
<protein>
    <submittedName>
        <fullName evidence="2">Chemotaxis protein CheW</fullName>
    </submittedName>
</protein>
<dbReference type="PANTHER" id="PTHR22617:SF23">
    <property type="entry name" value="CHEMOTAXIS PROTEIN CHEW"/>
    <property type="match status" value="1"/>
</dbReference>
<dbReference type="EMBL" id="BAAADD010000008">
    <property type="protein sequence ID" value="GAA0580240.1"/>
    <property type="molecule type" value="Genomic_DNA"/>
</dbReference>
<feature type="domain" description="CheW-like" evidence="1">
    <location>
        <begin position="7"/>
        <end position="151"/>
    </location>
</feature>
<evidence type="ECO:0000313" key="3">
    <source>
        <dbReference type="Proteomes" id="UP001499951"/>
    </source>
</evidence>
<dbReference type="PANTHER" id="PTHR22617">
    <property type="entry name" value="CHEMOTAXIS SENSOR HISTIDINE KINASE-RELATED"/>
    <property type="match status" value="1"/>
</dbReference>
<dbReference type="SMART" id="SM00260">
    <property type="entry name" value="CheW"/>
    <property type="match status" value="1"/>
</dbReference>
<dbReference type="Pfam" id="PF01584">
    <property type="entry name" value="CheW"/>
    <property type="match status" value="1"/>
</dbReference>
<reference evidence="2 3" key="1">
    <citation type="journal article" date="2019" name="Int. J. Syst. Evol. Microbiol.">
        <title>The Global Catalogue of Microorganisms (GCM) 10K type strain sequencing project: providing services to taxonomists for standard genome sequencing and annotation.</title>
        <authorList>
            <consortium name="The Broad Institute Genomics Platform"/>
            <consortium name="The Broad Institute Genome Sequencing Center for Infectious Disease"/>
            <person name="Wu L."/>
            <person name="Ma J."/>
        </authorList>
    </citation>
    <scope>NUCLEOTIDE SEQUENCE [LARGE SCALE GENOMIC DNA]</scope>
    <source>
        <strain evidence="2 3">JCM 15089</strain>
    </source>
</reference>
<dbReference type="Gene3D" id="2.30.30.40">
    <property type="entry name" value="SH3 Domains"/>
    <property type="match status" value="1"/>
</dbReference>
<dbReference type="Proteomes" id="UP001499951">
    <property type="component" value="Unassembled WGS sequence"/>
</dbReference>
<name>A0ABN1F1X0_9PROT</name>
<comment type="caution">
    <text evidence="2">The sequence shown here is derived from an EMBL/GenBank/DDBJ whole genome shotgun (WGS) entry which is preliminary data.</text>
</comment>
<dbReference type="RefSeq" id="WP_166937001.1">
    <property type="nucleotide sequence ID" value="NZ_BAAADD010000008.1"/>
</dbReference>
<sequence>MQTATHESQFVTLCLGAEVFAVPVSMVREILDYRDSFRIPEGPDYLLGLIDVRGRGTPVIDLRSKLGMAKVPPDSATRIMVLDVPLADRTLALGLVADRVLEVATFADDQIEGAPDVGVAWRSDYIAGVVRRESGFVVLFNLSNLLTADMASLCAINNPSDVKLRSAA</sequence>